<evidence type="ECO:0000313" key="6">
    <source>
        <dbReference type="Proteomes" id="UP000027002"/>
    </source>
</evidence>
<evidence type="ECO:0000313" key="4">
    <source>
        <dbReference type="EMBL" id="GAO15310.1"/>
    </source>
</evidence>
<dbReference type="Proteomes" id="UP000027002">
    <property type="component" value="Chromosome 4"/>
</dbReference>
<keyword evidence="6" id="KW-1185">Reference proteome</keyword>
<protein>
    <recommendedName>
        <fullName evidence="3">Peptidase A1 domain-containing protein</fullName>
    </recommendedName>
</protein>
<organism evidence="4 7">
    <name type="scientific">Ustilaginoidea virens</name>
    <name type="common">Rice false smut fungus</name>
    <name type="synonym">Villosiclava virens</name>
    <dbReference type="NCBI Taxonomy" id="1159556"/>
    <lineage>
        <taxon>Eukaryota</taxon>
        <taxon>Fungi</taxon>
        <taxon>Dikarya</taxon>
        <taxon>Ascomycota</taxon>
        <taxon>Pezizomycotina</taxon>
        <taxon>Sordariomycetes</taxon>
        <taxon>Hypocreomycetidae</taxon>
        <taxon>Hypocreales</taxon>
        <taxon>Clavicipitaceae</taxon>
        <taxon>Ustilaginoidea</taxon>
    </lineage>
</organism>
<evidence type="ECO:0000256" key="1">
    <source>
        <dbReference type="SAM" id="Phobius"/>
    </source>
</evidence>
<reference evidence="4" key="1">
    <citation type="journal article" date="2016" name="Genome Announc.">
        <title>Genome Sequence of Ustilaginoidea virens IPU010, a Rice Pathogenic Fungus Causing False Smut.</title>
        <authorList>
            <person name="Kumagai T."/>
            <person name="Ishii T."/>
            <person name="Terai G."/>
            <person name="Umemura M."/>
            <person name="Machida M."/>
            <person name="Asai K."/>
        </authorList>
    </citation>
    <scope>NUCLEOTIDE SEQUENCE [LARGE SCALE GENOMIC DNA]</scope>
    <source>
        <strain evidence="4">IPU010</strain>
    </source>
</reference>
<keyword evidence="1" id="KW-0812">Transmembrane</keyword>
<dbReference type="Gene3D" id="2.40.70.10">
    <property type="entry name" value="Acid Proteases"/>
    <property type="match status" value="2"/>
</dbReference>
<evidence type="ECO:0000313" key="5">
    <source>
        <dbReference type="EMBL" id="QUC20628.1"/>
    </source>
</evidence>
<dbReference type="Proteomes" id="UP000054053">
    <property type="component" value="Unassembled WGS sequence"/>
</dbReference>
<dbReference type="OrthoDB" id="4074350at2759"/>
<keyword evidence="2" id="KW-0732">Signal</keyword>
<dbReference type="EMBL" id="CP072756">
    <property type="protein sequence ID" value="QUC20628.1"/>
    <property type="molecule type" value="Genomic_DNA"/>
</dbReference>
<keyword evidence="1" id="KW-0472">Membrane</keyword>
<sequence length="557" mass="59282">MRTCLLLVLGLSISVASADNGRPKTATWATKPVGPDGPWNAVRVSIGGDSQPLMLFPGRLWQTIVPTSSYCSKNASTGHCTSGTYLKDKAVADQLNGIQFKTDVQDVMAGVQMKGKNLDTYSDTCDVVGEAVPNCSLALVDDQMMAYPGGQWFPLFAGCLSLGAGADNQSYGLPGRDLINATIFPWYLYRNGAVPSSSFGMHIGSASAASPMQGSLSFGGFDRNRLTGDVLTLAGEPSTPVLLTDISIKVVRGPSPFDLSDKKANLLLKGNSSMPKTGIPVTLDGCSPYLTLPRTTCEGISAHLPVTYNGSLGLYLWNTKDPRYKDIVNSASVLSFSFMGSDNTKSVAVHVPFQHLNLTLEPPLVDEPVPYFPCSTGGTGSYVLGRAFLQDAFLAGNWHKETWWLGQAPGPNIPANADVVSMQPDDVSIRGSGNDWVASWDPIWSSLAASNSGPSVPQGQGAESKSDLGLSTGGKAGISIGATAAVLVILGALLIWWCKRKHGKQATQEPCQETYFREKEGMPGASMYEPKCVPYTPQIHETSGKPVQITQPVYELS</sequence>
<dbReference type="KEGG" id="uvi:66065647"/>
<reference evidence="7" key="2">
    <citation type="journal article" date="2016" name="Genome Announc.">
        <title>Genome sequence of Ustilaginoidea virens IPU010, a rice pathogenic fungus causing false smut.</title>
        <authorList>
            <person name="Kumagai T."/>
            <person name="Ishii T."/>
            <person name="Terai G."/>
            <person name="Umemura M."/>
            <person name="Machida M."/>
            <person name="Asai K."/>
        </authorList>
    </citation>
    <scope>NUCLEOTIDE SEQUENCE [LARGE SCALE GENOMIC DNA]</scope>
    <source>
        <strain evidence="7">IPU010</strain>
    </source>
</reference>
<feature type="domain" description="Peptidase A1" evidence="3">
    <location>
        <begin position="14"/>
        <end position="408"/>
    </location>
</feature>
<proteinExistence type="predicted"/>
<dbReference type="InterPro" id="IPR021109">
    <property type="entry name" value="Peptidase_aspartic_dom_sf"/>
</dbReference>
<keyword evidence="1" id="KW-1133">Transmembrane helix</keyword>
<dbReference type="HOGENOM" id="CLU_029272_1_0_1"/>
<feature type="signal peptide" evidence="2">
    <location>
        <begin position="1"/>
        <end position="18"/>
    </location>
</feature>
<accession>A0A063BWM0</accession>
<evidence type="ECO:0000313" key="7">
    <source>
        <dbReference type="Proteomes" id="UP000054053"/>
    </source>
</evidence>
<evidence type="ECO:0000256" key="2">
    <source>
        <dbReference type="SAM" id="SignalP"/>
    </source>
</evidence>
<dbReference type="GeneID" id="66065647"/>
<dbReference type="SUPFAM" id="SSF50630">
    <property type="entry name" value="Acid proteases"/>
    <property type="match status" value="1"/>
</dbReference>
<feature type="transmembrane region" description="Helical" evidence="1">
    <location>
        <begin position="476"/>
        <end position="498"/>
    </location>
</feature>
<dbReference type="STRING" id="1159556.A0A063BWM0"/>
<dbReference type="RefSeq" id="XP_042998301.1">
    <property type="nucleotide sequence ID" value="XM_043142367.1"/>
</dbReference>
<dbReference type="InterPro" id="IPR033121">
    <property type="entry name" value="PEPTIDASE_A1"/>
</dbReference>
<name>A0A063BWM0_USTVR</name>
<reference evidence="5" key="3">
    <citation type="submission" date="2020-03" db="EMBL/GenBank/DDBJ databases">
        <title>A mixture of massive structural variations and highly conserved coding sequences in Ustilaginoidea virens genome.</title>
        <authorList>
            <person name="Zhang K."/>
            <person name="Zhao Z."/>
            <person name="Zhang Z."/>
            <person name="Li Y."/>
            <person name="Hsiang T."/>
            <person name="Sun W."/>
        </authorList>
    </citation>
    <scope>NUCLEOTIDE SEQUENCE</scope>
    <source>
        <strain evidence="5">UV-8b</strain>
    </source>
</reference>
<dbReference type="PROSITE" id="PS51767">
    <property type="entry name" value="PEPTIDASE_A1"/>
    <property type="match status" value="1"/>
</dbReference>
<dbReference type="EMBL" id="BBTG02000023">
    <property type="protein sequence ID" value="GAO15310.1"/>
    <property type="molecule type" value="Genomic_DNA"/>
</dbReference>
<feature type="chain" id="PRO_5010899461" description="Peptidase A1 domain-containing protein" evidence="2">
    <location>
        <begin position="19"/>
        <end position="557"/>
    </location>
</feature>
<evidence type="ECO:0000259" key="3">
    <source>
        <dbReference type="PROSITE" id="PS51767"/>
    </source>
</evidence>
<gene>
    <name evidence="5" type="ORF">UV8b_04869</name>
    <name evidence="4" type="ORF">UVI_02041330</name>
</gene>
<dbReference type="AlphaFoldDB" id="A0A063BWM0"/>